<dbReference type="InterPro" id="IPR036879">
    <property type="entry name" value="TF_MADSbox_sf"/>
</dbReference>
<organism evidence="7 8">
    <name type="scientific">Penicillium camemberti (strain FM 013)</name>
    <dbReference type="NCBI Taxonomy" id="1429867"/>
    <lineage>
        <taxon>Eukaryota</taxon>
        <taxon>Fungi</taxon>
        <taxon>Dikarya</taxon>
        <taxon>Ascomycota</taxon>
        <taxon>Pezizomycotina</taxon>
        <taxon>Eurotiomycetes</taxon>
        <taxon>Eurotiomycetidae</taxon>
        <taxon>Eurotiales</taxon>
        <taxon>Aspergillaceae</taxon>
        <taxon>Penicillium</taxon>
    </lineage>
</organism>
<reference evidence="7 8" key="1">
    <citation type="journal article" date="2014" name="Nat. Commun.">
        <title>Multiple recent horizontal transfers of a large genomic region in cheese making fungi.</title>
        <authorList>
            <person name="Cheeseman K."/>
            <person name="Ropars J."/>
            <person name="Renault P."/>
            <person name="Dupont J."/>
            <person name="Gouzy J."/>
            <person name="Branca A."/>
            <person name="Abraham A.L."/>
            <person name="Ceppi M."/>
            <person name="Conseiller E."/>
            <person name="Debuchy R."/>
            <person name="Malagnac F."/>
            <person name="Goarin A."/>
            <person name="Silar P."/>
            <person name="Lacoste S."/>
            <person name="Sallet E."/>
            <person name="Bensimon A."/>
            <person name="Giraud T."/>
            <person name="Brygoo Y."/>
        </authorList>
    </citation>
    <scope>NUCLEOTIDE SEQUENCE [LARGE SCALE GENOMIC DNA]</scope>
    <source>
        <strain evidence="8">FM 013</strain>
    </source>
</reference>
<evidence type="ECO:0000256" key="4">
    <source>
        <dbReference type="ARBA" id="ARBA00023163"/>
    </source>
</evidence>
<evidence type="ECO:0000256" key="5">
    <source>
        <dbReference type="ARBA" id="ARBA00023242"/>
    </source>
</evidence>
<dbReference type="AlphaFoldDB" id="A0A0G4P9L7"/>
<gene>
    <name evidence="7" type="ORF">PCAMFM013_S008g000436</name>
</gene>
<dbReference type="Proteomes" id="UP000053732">
    <property type="component" value="Unassembled WGS sequence"/>
</dbReference>
<evidence type="ECO:0000256" key="1">
    <source>
        <dbReference type="ARBA" id="ARBA00004123"/>
    </source>
</evidence>
<dbReference type="GO" id="GO:0046983">
    <property type="term" value="F:protein dimerization activity"/>
    <property type="evidence" value="ECO:0007669"/>
    <property type="project" value="InterPro"/>
</dbReference>
<keyword evidence="3" id="KW-0238">DNA-binding</keyword>
<dbReference type="STRING" id="1429867.A0A0G4P9L7"/>
<evidence type="ECO:0000256" key="2">
    <source>
        <dbReference type="ARBA" id="ARBA00023015"/>
    </source>
</evidence>
<protein>
    <submittedName>
        <fullName evidence="7">Transcription factor, MADS-box</fullName>
    </submittedName>
</protein>
<dbReference type="Pfam" id="PF00319">
    <property type="entry name" value="SRF-TF"/>
    <property type="match status" value="1"/>
</dbReference>
<sequence>MEPSPVVNISLPTNIANSKFKTSHARRGNQKSLRRRETLLKKIFEYCTECDADIHFVLRMKKTGQLYTLTSNAKEWPLSTEQINKESNHPEPIQMKMDELAIKYQGQSPQGEHRPMSLLKD</sequence>
<comment type="subcellular location">
    <subcellularLocation>
        <location evidence="1">Nucleus</location>
    </subcellularLocation>
</comment>
<keyword evidence="2" id="KW-0805">Transcription regulation</keyword>
<dbReference type="Gene3D" id="3.40.1810.10">
    <property type="entry name" value="Transcription factor, MADS-box"/>
    <property type="match status" value="1"/>
</dbReference>
<feature type="domain" description="MADS-box" evidence="6">
    <location>
        <begin position="34"/>
        <end position="68"/>
    </location>
</feature>
<evidence type="ECO:0000259" key="6">
    <source>
        <dbReference type="Pfam" id="PF00319"/>
    </source>
</evidence>
<dbReference type="GO" id="GO:0045944">
    <property type="term" value="P:positive regulation of transcription by RNA polymerase II"/>
    <property type="evidence" value="ECO:0007669"/>
    <property type="project" value="UniProtKB-ARBA"/>
</dbReference>
<proteinExistence type="predicted"/>
<evidence type="ECO:0000256" key="3">
    <source>
        <dbReference type="ARBA" id="ARBA00023125"/>
    </source>
</evidence>
<dbReference type="SUPFAM" id="SSF55455">
    <property type="entry name" value="SRF-like"/>
    <property type="match status" value="1"/>
</dbReference>
<dbReference type="InterPro" id="IPR002100">
    <property type="entry name" value="TF_MADSbox"/>
</dbReference>
<evidence type="ECO:0000313" key="8">
    <source>
        <dbReference type="Proteomes" id="UP000053732"/>
    </source>
</evidence>
<dbReference type="GO" id="GO:0003677">
    <property type="term" value="F:DNA binding"/>
    <property type="evidence" value="ECO:0007669"/>
    <property type="project" value="UniProtKB-KW"/>
</dbReference>
<dbReference type="GO" id="GO:0005634">
    <property type="term" value="C:nucleus"/>
    <property type="evidence" value="ECO:0007669"/>
    <property type="project" value="UniProtKB-SubCell"/>
</dbReference>
<keyword evidence="8" id="KW-1185">Reference proteome</keyword>
<name>A0A0G4P9L7_PENC3</name>
<evidence type="ECO:0000313" key="7">
    <source>
        <dbReference type="EMBL" id="CRL23007.1"/>
    </source>
</evidence>
<keyword evidence="4" id="KW-0804">Transcription</keyword>
<accession>A0A0G4P9L7</accession>
<dbReference type="EMBL" id="HG793141">
    <property type="protein sequence ID" value="CRL23007.1"/>
    <property type="molecule type" value="Genomic_DNA"/>
</dbReference>
<keyword evidence="5" id="KW-0539">Nucleus</keyword>